<keyword evidence="1" id="KW-0812">Transmembrane</keyword>
<dbReference type="AlphaFoldDB" id="A0A2G8KTG7"/>
<proteinExistence type="predicted"/>
<sequence>MVTISQREHKDQFWYWEIVEITRKVSQTCIVILFGWGSSLSIFITIFLAVIFFTLHASFSPMKDKFEQQLQLLSLLAIFLNMLMVAVPAYETDFLFVKGAITFILIFLNIVGPRCYFRKTIAETCKSNLRVHKRPKMSYPVGAPIPERNNNFHVNRHHLLINGDQGDQEKRKTPLSYGHHASISFRGMTPCHLALWEEEESWPRFVLLLLMTFIVGER</sequence>
<evidence type="ECO:0000313" key="2">
    <source>
        <dbReference type="EMBL" id="PIK51298.1"/>
    </source>
</evidence>
<evidence type="ECO:0000256" key="1">
    <source>
        <dbReference type="SAM" id="Phobius"/>
    </source>
</evidence>
<dbReference type="Proteomes" id="UP000230750">
    <property type="component" value="Unassembled WGS sequence"/>
</dbReference>
<protein>
    <submittedName>
        <fullName evidence="2">Uncharacterized protein</fullName>
    </submittedName>
</protein>
<dbReference type="OrthoDB" id="205145at2759"/>
<reference evidence="2 3" key="1">
    <citation type="journal article" date="2017" name="PLoS Biol.">
        <title>The sea cucumber genome provides insights into morphological evolution and visceral regeneration.</title>
        <authorList>
            <person name="Zhang X."/>
            <person name="Sun L."/>
            <person name="Yuan J."/>
            <person name="Sun Y."/>
            <person name="Gao Y."/>
            <person name="Zhang L."/>
            <person name="Li S."/>
            <person name="Dai H."/>
            <person name="Hamel J.F."/>
            <person name="Liu C."/>
            <person name="Yu Y."/>
            <person name="Liu S."/>
            <person name="Lin W."/>
            <person name="Guo K."/>
            <person name="Jin S."/>
            <person name="Xu P."/>
            <person name="Storey K.B."/>
            <person name="Huan P."/>
            <person name="Zhang T."/>
            <person name="Zhou Y."/>
            <person name="Zhang J."/>
            <person name="Lin C."/>
            <person name="Li X."/>
            <person name="Xing L."/>
            <person name="Huo D."/>
            <person name="Sun M."/>
            <person name="Wang L."/>
            <person name="Mercier A."/>
            <person name="Li F."/>
            <person name="Yang H."/>
            <person name="Xiang J."/>
        </authorList>
    </citation>
    <scope>NUCLEOTIDE SEQUENCE [LARGE SCALE GENOMIC DNA]</scope>
    <source>
        <strain evidence="2">Shaxun</strain>
        <tissue evidence="2">Muscle</tissue>
    </source>
</reference>
<keyword evidence="1" id="KW-0472">Membrane</keyword>
<organism evidence="2 3">
    <name type="scientific">Stichopus japonicus</name>
    <name type="common">Sea cucumber</name>
    <dbReference type="NCBI Taxonomy" id="307972"/>
    <lineage>
        <taxon>Eukaryota</taxon>
        <taxon>Metazoa</taxon>
        <taxon>Echinodermata</taxon>
        <taxon>Eleutherozoa</taxon>
        <taxon>Echinozoa</taxon>
        <taxon>Holothuroidea</taxon>
        <taxon>Aspidochirotacea</taxon>
        <taxon>Aspidochirotida</taxon>
        <taxon>Stichopodidae</taxon>
        <taxon>Apostichopus</taxon>
    </lineage>
</organism>
<comment type="caution">
    <text evidence="2">The sequence shown here is derived from an EMBL/GenBank/DDBJ whole genome shotgun (WGS) entry which is preliminary data.</text>
</comment>
<feature type="transmembrane region" description="Helical" evidence="1">
    <location>
        <begin position="30"/>
        <end position="58"/>
    </location>
</feature>
<gene>
    <name evidence="2" type="ORF">BSL78_11818</name>
</gene>
<name>A0A2G8KTG7_STIJA</name>
<keyword evidence="1" id="KW-1133">Transmembrane helix</keyword>
<accession>A0A2G8KTG7</accession>
<feature type="transmembrane region" description="Helical" evidence="1">
    <location>
        <begin position="96"/>
        <end position="117"/>
    </location>
</feature>
<keyword evidence="3" id="KW-1185">Reference proteome</keyword>
<feature type="transmembrane region" description="Helical" evidence="1">
    <location>
        <begin position="70"/>
        <end position="90"/>
    </location>
</feature>
<dbReference type="EMBL" id="MRZV01000380">
    <property type="protein sequence ID" value="PIK51298.1"/>
    <property type="molecule type" value="Genomic_DNA"/>
</dbReference>
<evidence type="ECO:0000313" key="3">
    <source>
        <dbReference type="Proteomes" id="UP000230750"/>
    </source>
</evidence>